<name>A0A0F9LRQ2_9ZZZZ</name>
<protein>
    <submittedName>
        <fullName evidence="1">Uncharacterized protein</fullName>
    </submittedName>
</protein>
<dbReference type="Gene3D" id="3.40.50.2000">
    <property type="entry name" value="Glycogen Phosphorylase B"/>
    <property type="match status" value="1"/>
</dbReference>
<comment type="caution">
    <text evidence="1">The sequence shown here is derived from an EMBL/GenBank/DDBJ whole genome shotgun (WGS) entry which is preliminary data.</text>
</comment>
<dbReference type="GO" id="GO:0016757">
    <property type="term" value="F:glycosyltransferase activity"/>
    <property type="evidence" value="ECO:0007669"/>
    <property type="project" value="InterPro"/>
</dbReference>
<gene>
    <name evidence="1" type="ORF">LCGC14_1475020</name>
</gene>
<dbReference type="Pfam" id="PF01075">
    <property type="entry name" value="Glyco_transf_9"/>
    <property type="match status" value="1"/>
</dbReference>
<dbReference type="InterPro" id="IPR002201">
    <property type="entry name" value="Glyco_trans_9"/>
</dbReference>
<dbReference type="AlphaFoldDB" id="A0A0F9LRQ2"/>
<organism evidence="1">
    <name type="scientific">marine sediment metagenome</name>
    <dbReference type="NCBI Taxonomy" id="412755"/>
    <lineage>
        <taxon>unclassified sequences</taxon>
        <taxon>metagenomes</taxon>
        <taxon>ecological metagenomes</taxon>
    </lineage>
</organism>
<sequence length="287" mass="32286">MTAEGVGNVVENIPAIRTIKEVLGFEIDVWHAFGNYSIPHITPYASKWFSGNEIGHINPKDYIGKVSTYWTRNHVNVGPLVRIPLLAMSDSVRPDRSEVDTYMDLARKLGAREEDLLWGGKCNYAPLTEEYDLVIHDGYNKKGKVSDSWRLKGYPYYKEVVELLGDLEICSVGSKEEYVEGTIDRTGLGLLATGGVIYNSGLFLGNDSGLYHYANGLGTKNIVIFTYTSTIKNYDKRFHIHSRILQNDKLDCLSCQNTPRFKTCTNRECREIDPEIVASAVMEELNG</sequence>
<dbReference type="EMBL" id="LAZR01010418">
    <property type="protein sequence ID" value="KKM67055.1"/>
    <property type="molecule type" value="Genomic_DNA"/>
</dbReference>
<accession>A0A0F9LRQ2</accession>
<proteinExistence type="predicted"/>
<dbReference type="SUPFAM" id="SSF53756">
    <property type="entry name" value="UDP-Glycosyltransferase/glycogen phosphorylase"/>
    <property type="match status" value="1"/>
</dbReference>
<reference evidence="1" key="1">
    <citation type="journal article" date="2015" name="Nature">
        <title>Complex archaea that bridge the gap between prokaryotes and eukaryotes.</title>
        <authorList>
            <person name="Spang A."/>
            <person name="Saw J.H."/>
            <person name="Jorgensen S.L."/>
            <person name="Zaremba-Niedzwiedzka K."/>
            <person name="Martijn J."/>
            <person name="Lind A.E."/>
            <person name="van Eijk R."/>
            <person name="Schleper C."/>
            <person name="Guy L."/>
            <person name="Ettema T.J."/>
        </authorList>
    </citation>
    <scope>NUCLEOTIDE SEQUENCE</scope>
</reference>
<evidence type="ECO:0000313" key="1">
    <source>
        <dbReference type="EMBL" id="KKM67055.1"/>
    </source>
</evidence>